<protein>
    <submittedName>
        <fullName evidence="2">Uncharacterized protein</fullName>
    </submittedName>
</protein>
<dbReference type="Proteomes" id="UP000187283">
    <property type="component" value="Unassembled WGS sequence"/>
</dbReference>
<keyword evidence="1" id="KW-0472">Membrane</keyword>
<dbReference type="EMBL" id="LSSN01005545">
    <property type="protein sequence ID" value="OMJ09190.1"/>
    <property type="molecule type" value="Genomic_DNA"/>
</dbReference>
<organism evidence="2 3">
    <name type="scientific">Smittium culicis</name>
    <dbReference type="NCBI Taxonomy" id="133412"/>
    <lineage>
        <taxon>Eukaryota</taxon>
        <taxon>Fungi</taxon>
        <taxon>Fungi incertae sedis</taxon>
        <taxon>Zoopagomycota</taxon>
        <taxon>Kickxellomycotina</taxon>
        <taxon>Harpellomycetes</taxon>
        <taxon>Harpellales</taxon>
        <taxon>Legeriomycetaceae</taxon>
        <taxon>Smittium</taxon>
    </lineage>
</organism>
<evidence type="ECO:0000313" key="3">
    <source>
        <dbReference type="Proteomes" id="UP000187283"/>
    </source>
</evidence>
<accession>A0A1R1X3K6</accession>
<evidence type="ECO:0000313" key="2">
    <source>
        <dbReference type="EMBL" id="OMJ09190.1"/>
    </source>
</evidence>
<keyword evidence="1" id="KW-0812">Transmembrane</keyword>
<keyword evidence="1" id="KW-1133">Transmembrane helix</keyword>
<feature type="transmembrane region" description="Helical" evidence="1">
    <location>
        <begin position="78"/>
        <end position="95"/>
    </location>
</feature>
<dbReference type="AlphaFoldDB" id="A0A1R1X3K6"/>
<reference evidence="2 3" key="1">
    <citation type="submission" date="2017-01" db="EMBL/GenBank/DDBJ databases">
        <authorList>
            <person name="Mah S.A."/>
            <person name="Swanson W.J."/>
            <person name="Moy G.W."/>
            <person name="Vacquier V.D."/>
        </authorList>
    </citation>
    <scope>NUCLEOTIDE SEQUENCE [LARGE SCALE GENOMIC DNA]</scope>
    <source>
        <strain evidence="2 3">GSMNP</strain>
    </source>
</reference>
<proteinExistence type="predicted"/>
<gene>
    <name evidence="2" type="ORF">AYI70_g11066</name>
</gene>
<comment type="caution">
    <text evidence="2">The sequence shown here is derived from an EMBL/GenBank/DDBJ whole genome shotgun (WGS) entry which is preliminary data.</text>
</comment>
<evidence type="ECO:0000256" key="1">
    <source>
        <dbReference type="SAM" id="Phobius"/>
    </source>
</evidence>
<sequence length="104" mass="11954">MDNESLRKNQLNIKKLTANELSSSSSSRGMNNSKIDKSSKEIEYIELDVDVGVKKKGDQKSIETNDNKRVGIKKRYKVAIIFLAHALDLFLAFRMDFSLRSWEQ</sequence>
<name>A0A1R1X3K6_9FUNG</name>
<keyword evidence="3" id="KW-1185">Reference proteome</keyword>